<gene>
    <name evidence="1" type="ORF">GCM10009765_70680</name>
</gene>
<evidence type="ECO:0000313" key="1">
    <source>
        <dbReference type="EMBL" id="GAA1711302.1"/>
    </source>
</evidence>
<dbReference type="RefSeq" id="WP_344314489.1">
    <property type="nucleotide sequence ID" value="NZ_BAAANY010000037.1"/>
</dbReference>
<comment type="caution">
    <text evidence="1">The sequence shown here is derived from an EMBL/GenBank/DDBJ whole genome shotgun (WGS) entry which is preliminary data.</text>
</comment>
<dbReference type="EMBL" id="BAAANY010000037">
    <property type="protein sequence ID" value="GAA1711302.1"/>
    <property type="molecule type" value="Genomic_DNA"/>
</dbReference>
<organism evidence="1 2">
    <name type="scientific">Fodinicola feengrottensis</name>
    <dbReference type="NCBI Taxonomy" id="435914"/>
    <lineage>
        <taxon>Bacteria</taxon>
        <taxon>Bacillati</taxon>
        <taxon>Actinomycetota</taxon>
        <taxon>Actinomycetes</taxon>
        <taxon>Mycobacteriales</taxon>
        <taxon>Fodinicola</taxon>
    </lineage>
</organism>
<accession>A0ABP4USU1</accession>
<protein>
    <submittedName>
        <fullName evidence="1">Uncharacterized protein</fullName>
    </submittedName>
</protein>
<proteinExistence type="predicted"/>
<dbReference type="Proteomes" id="UP001500618">
    <property type="component" value="Unassembled WGS sequence"/>
</dbReference>
<evidence type="ECO:0000313" key="2">
    <source>
        <dbReference type="Proteomes" id="UP001500618"/>
    </source>
</evidence>
<name>A0ABP4USU1_9ACTN</name>
<sequence length="150" mass="15675">MGTTIEEATRIGQSVQDYLTDADTYDPEATDDRTEILLKRLASLRGVGLVTETQLMVLHDALISGGIVEDPKADPYTVGGVLITTARRFPYYGGSLPAGLLFVAEAAVAGADHGGPVGALTCASLASVRVLYAHVEDAPQDDGPGEIFPS</sequence>
<keyword evidence="2" id="KW-1185">Reference proteome</keyword>
<reference evidence="2" key="1">
    <citation type="journal article" date="2019" name="Int. J. Syst. Evol. Microbiol.">
        <title>The Global Catalogue of Microorganisms (GCM) 10K type strain sequencing project: providing services to taxonomists for standard genome sequencing and annotation.</title>
        <authorList>
            <consortium name="The Broad Institute Genomics Platform"/>
            <consortium name="The Broad Institute Genome Sequencing Center for Infectious Disease"/>
            <person name="Wu L."/>
            <person name="Ma J."/>
        </authorList>
    </citation>
    <scope>NUCLEOTIDE SEQUENCE [LARGE SCALE GENOMIC DNA]</scope>
    <source>
        <strain evidence="2">JCM 14718</strain>
    </source>
</reference>